<protein>
    <submittedName>
        <fullName evidence="1">Uncharacterized protein</fullName>
    </submittedName>
</protein>
<proteinExistence type="predicted"/>
<gene>
    <name evidence="1" type="ORF">S03H2_03616</name>
</gene>
<organism evidence="1">
    <name type="scientific">marine sediment metagenome</name>
    <dbReference type="NCBI Taxonomy" id="412755"/>
    <lineage>
        <taxon>unclassified sequences</taxon>
        <taxon>metagenomes</taxon>
        <taxon>ecological metagenomes</taxon>
    </lineage>
</organism>
<dbReference type="AlphaFoldDB" id="X1GD01"/>
<comment type="caution">
    <text evidence="1">The sequence shown here is derived from an EMBL/GenBank/DDBJ whole genome shotgun (WGS) entry which is preliminary data.</text>
</comment>
<name>X1GD01_9ZZZZ</name>
<evidence type="ECO:0000313" key="1">
    <source>
        <dbReference type="EMBL" id="GAH30928.1"/>
    </source>
</evidence>
<dbReference type="EMBL" id="BARU01001356">
    <property type="protein sequence ID" value="GAH30928.1"/>
    <property type="molecule type" value="Genomic_DNA"/>
</dbReference>
<accession>X1GD01</accession>
<reference evidence="1" key="1">
    <citation type="journal article" date="2014" name="Front. Microbiol.">
        <title>High frequency of phylogenetically diverse reductive dehalogenase-homologous genes in deep subseafloor sedimentary metagenomes.</title>
        <authorList>
            <person name="Kawai M."/>
            <person name="Futagami T."/>
            <person name="Toyoda A."/>
            <person name="Takaki Y."/>
            <person name="Nishi S."/>
            <person name="Hori S."/>
            <person name="Arai W."/>
            <person name="Tsubouchi T."/>
            <person name="Morono Y."/>
            <person name="Uchiyama I."/>
            <person name="Ito T."/>
            <person name="Fujiyama A."/>
            <person name="Inagaki F."/>
            <person name="Takami H."/>
        </authorList>
    </citation>
    <scope>NUCLEOTIDE SEQUENCE</scope>
    <source>
        <strain evidence="1">Expedition CK06-06</strain>
    </source>
</reference>
<sequence>MQSFFVAVIKGDEYVAATQVVTTAGYLGLLLKSSLIICDLANPDNYRIDAITNFGSKDPFK</sequence>
<feature type="non-terminal residue" evidence="1">
    <location>
        <position position="61"/>
    </location>
</feature>